<reference evidence="2" key="1">
    <citation type="submission" date="2019-02" db="EMBL/GenBank/DDBJ databases">
        <title>Draft genome sequence of Muricauda sp. 176CP4-71.</title>
        <authorList>
            <person name="Park J.-S."/>
        </authorList>
    </citation>
    <scope>NUCLEOTIDE SEQUENCE [LARGE SCALE GENOMIC DNA]</scope>
    <source>
        <strain evidence="2">176GS2-150</strain>
    </source>
</reference>
<evidence type="ECO:0000313" key="1">
    <source>
        <dbReference type="EMBL" id="TAA43751.1"/>
    </source>
</evidence>
<organism evidence="1 2">
    <name type="scientific">Corallincola spongiicola</name>
    <dbReference type="NCBI Taxonomy" id="2520508"/>
    <lineage>
        <taxon>Bacteria</taxon>
        <taxon>Pseudomonadati</taxon>
        <taxon>Pseudomonadota</taxon>
        <taxon>Gammaproteobacteria</taxon>
        <taxon>Alteromonadales</taxon>
        <taxon>Psychromonadaceae</taxon>
        <taxon>Corallincola</taxon>
    </lineage>
</organism>
<proteinExistence type="predicted"/>
<dbReference type="Gene3D" id="1.10.10.1130">
    <property type="entry name" value="Uncharacterised protein PF10982, DUF2789"/>
    <property type="match status" value="1"/>
</dbReference>
<dbReference type="InterPro" id="IPR021250">
    <property type="entry name" value="DUF2789"/>
</dbReference>
<dbReference type="RefSeq" id="WP_130567307.1">
    <property type="nucleotide sequence ID" value="NZ_SHLY01000005.1"/>
</dbReference>
<protein>
    <submittedName>
        <fullName evidence="1">DUF2789 domain-containing protein</fullName>
    </submittedName>
</protein>
<sequence>MDTSTHNLSNLFAQLGLASDPTSLKDFIIAHSLNPDQKLADAPFWNASQATFLREALSEDSDWTEIVDQLDSMLRADVKA</sequence>
<accession>A0ABY1WMU9</accession>
<dbReference type="Proteomes" id="UP000292544">
    <property type="component" value="Unassembled WGS sequence"/>
</dbReference>
<dbReference type="InterPro" id="IPR038086">
    <property type="entry name" value="DUF2789_sf"/>
</dbReference>
<evidence type="ECO:0000313" key="2">
    <source>
        <dbReference type="Proteomes" id="UP000292544"/>
    </source>
</evidence>
<gene>
    <name evidence="1" type="ORF">EXY25_14500</name>
</gene>
<dbReference type="EMBL" id="SHLY01000005">
    <property type="protein sequence ID" value="TAA43751.1"/>
    <property type="molecule type" value="Genomic_DNA"/>
</dbReference>
<keyword evidence="2" id="KW-1185">Reference proteome</keyword>
<name>A0ABY1WMU9_9GAMM</name>
<dbReference type="Pfam" id="PF10982">
    <property type="entry name" value="DUF2789"/>
    <property type="match status" value="1"/>
</dbReference>
<comment type="caution">
    <text evidence="1">The sequence shown here is derived from an EMBL/GenBank/DDBJ whole genome shotgun (WGS) entry which is preliminary data.</text>
</comment>